<name>A0A0P1AW76_PLAHL</name>
<organism evidence="1 2">
    <name type="scientific">Plasmopara halstedii</name>
    <name type="common">Downy mildew of sunflower</name>
    <dbReference type="NCBI Taxonomy" id="4781"/>
    <lineage>
        <taxon>Eukaryota</taxon>
        <taxon>Sar</taxon>
        <taxon>Stramenopiles</taxon>
        <taxon>Oomycota</taxon>
        <taxon>Peronosporomycetes</taxon>
        <taxon>Peronosporales</taxon>
        <taxon>Peronosporaceae</taxon>
        <taxon>Plasmopara</taxon>
    </lineage>
</organism>
<dbReference type="Proteomes" id="UP000054928">
    <property type="component" value="Unassembled WGS sequence"/>
</dbReference>
<protein>
    <submittedName>
        <fullName evidence="1">Uncharacterized protein</fullName>
    </submittedName>
</protein>
<dbReference type="EMBL" id="CCYD01002139">
    <property type="protein sequence ID" value="CEG46664.1"/>
    <property type="molecule type" value="Genomic_DNA"/>
</dbReference>
<evidence type="ECO:0000313" key="1">
    <source>
        <dbReference type="EMBL" id="CEG46664.1"/>
    </source>
</evidence>
<sequence length="63" mass="6740">MGAIDTRRTARGAVRSCTIHSGRTPHCRLDTVDQLLLEEGSEAVEKAVSGSVIPSASIWNTKC</sequence>
<dbReference type="RefSeq" id="XP_024583033.1">
    <property type="nucleotide sequence ID" value="XM_024717544.1"/>
</dbReference>
<accession>A0A0P1AW76</accession>
<reference evidence="2" key="1">
    <citation type="submission" date="2014-09" db="EMBL/GenBank/DDBJ databases">
        <authorList>
            <person name="Sharma Rahul"/>
            <person name="Thines Marco"/>
        </authorList>
    </citation>
    <scope>NUCLEOTIDE SEQUENCE [LARGE SCALE GENOMIC DNA]</scope>
</reference>
<proteinExistence type="predicted"/>
<keyword evidence="2" id="KW-1185">Reference proteome</keyword>
<evidence type="ECO:0000313" key="2">
    <source>
        <dbReference type="Proteomes" id="UP000054928"/>
    </source>
</evidence>
<dbReference type="AlphaFoldDB" id="A0A0P1AW76"/>
<dbReference type="GeneID" id="36398326"/>